<evidence type="ECO:0000313" key="2">
    <source>
        <dbReference type="Proteomes" id="UP000236319"/>
    </source>
</evidence>
<gene>
    <name evidence="1" type="ORF">BOVATA_007790</name>
</gene>
<dbReference type="AlphaFoldDB" id="A0A2H6K8G6"/>
<name>A0A2H6K8G6_9APIC</name>
<sequence length="251" mass="27872">MVYTSLIEAPRNFKEGVDWLVALRGTNGRKNLAAMGAAVYDFLADKPVGLLLVPSLEKVKRLSKEFLEQKDLEDKSYVKDLLGKFDGPMDKNSRSLKHLSGNFGSDYKNVVKSRGFKPDDIARNVGAIVSNCEMLLKNIKNPDHYNSAYSSEATWEASCAENPEACAVVLVGIAPMLYAGLVSLWDATNPVMFGSTTTADADLRKLVKALGYVEPECRDSLNRFNVRRALVDMNKIILPTIYEIAGFWAFY</sequence>
<proteinExistence type="predicted"/>
<evidence type="ECO:0000313" key="1">
    <source>
        <dbReference type="EMBL" id="GBE59286.1"/>
    </source>
</evidence>
<organism evidence="1 2">
    <name type="scientific">Babesia ovata</name>
    <dbReference type="NCBI Taxonomy" id="189622"/>
    <lineage>
        <taxon>Eukaryota</taxon>
        <taxon>Sar</taxon>
        <taxon>Alveolata</taxon>
        <taxon>Apicomplexa</taxon>
        <taxon>Aconoidasida</taxon>
        <taxon>Piroplasmida</taxon>
        <taxon>Babesiidae</taxon>
        <taxon>Babesia</taxon>
    </lineage>
</organism>
<dbReference type="EMBL" id="BDSA01000001">
    <property type="protein sequence ID" value="GBE59286.1"/>
    <property type="molecule type" value="Genomic_DNA"/>
</dbReference>
<dbReference type="RefSeq" id="XP_028865529.1">
    <property type="nucleotide sequence ID" value="XM_029009696.1"/>
</dbReference>
<dbReference type="VEuPathDB" id="PiroplasmaDB:BOVATA_007790"/>
<protein>
    <submittedName>
        <fullName evidence="1">Uncharacterized protein</fullName>
    </submittedName>
</protein>
<accession>A0A2H6K8G6</accession>
<comment type="caution">
    <text evidence="1">The sequence shown here is derived from an EMBL/GenBank/DDBJ whole genome shotgun (WGS) entry which is preliminary data.</text>
</comment>
<reference evidence="1 2" key="1">
    <citation type="journal article" date="2017" name="BMC Genomics">
        <title>Whole-genome assembly of Babesia ovata and comparative genomics between closely related pathogens.</title>
        <authorList>
            <person name="Yamagishi J."/>
            <person name="Asada M."/>
            <person name="Hakimi H."/>
            <person name="Tanaka T.Q."/>
            <person name="Sugimoto C."/>
            <person name="Kawazu S."/>
        </authorList>
    </citation>
    <scope>NUCLEOTIDE SEQUENCE [LARGE SCALE GENOMIC DNA]</scope>
    <source>
        <strain evidence="1 2">Miyake</strain>
    </source>
</reference>
<keyword evidence="2" id="KW-1185">Reference proteome</keyword>
<dbReference type="GeneID" id="39873056"/>
<dbReference type="Proteomes" id="UP000236319">
    <property type="component" value="Unassembled WGS sequence"/>
</dbReference>